<gene>
    <name evidence="1" type="ORF">Cgig2_027499</name>
</gene>
<evidence type="ECO:0000313" key="2">
    <source>
        <dbReference type="Proteomes" id="UP001153076"/>
    </source>
</evidence>
<accession>A0A9Q1KPY0</accession>
<name>A0A9Q1KPY0_9CARY</name>
<dbReference type="AlphaFoldDB" id="A0A9Q1KPY0"/>
<keyword evidence="2" id="KW-1185">Reference proteome</keyword>
<evidence type="ECO:0000313" key="1">
    <source>
        <dbReference type="EMBL" id="KAJ8446537.1"/>
    </source>
</evidence>
<protein>
    <submittedName>
        <fullName evidence="1">Uncharacterized protein</fullName>
    </submittedName>
</protein>
<proteinExistence type="predicted"/>
<sequence>MEDGTMAIITSIKFDGKNYEEWGRDNGSNLILEQQVLLMADGSGPGSTLMDQAGRTKAAVQDHGNGEIVEPGPVAVSSKPNERGSLAQEAKTVELGLGSIAVGVEIRMLSIHIWPRVQSSDKQQWGRKESKDKTANLSGVNSALVDQLVRTPVQSAGGLEFFRKQFIFNKISNSGEEKKVKIKQQISAESKLKSALVGYPLSSIVSKQKTSTLNNNLGCHLCSETCTRYNKNAAALKILTTSVADGFVLRRDQKEIVEEGSMDASSSFGFAALRGKVFCRKCRQPTELEQRVSRSERNFLRPYMSFMKCGGFICWAEEEGRGESRGGLQSGSSMYRGRQRVGEGSPVEVAINVDDCLRAHLGQLMELSAIGSDQFLTQVGPRNHHQDQHLLDFIDFLVLTLANY</sequence>
<dbReference type="Proteomes" id="UP001153076">
    <property type="component" value="Unassembled WGS sequence"/>
</dbReference>
<comment type="caution">
    <text evidence="1">The sequence shown here is derived from an EMBL/GenBank/DDBJ whole genome shotgun (WGS) entry which is preliminary data.</text>
</comment>
<reference evidence="1" key="1">
    <citation type="submission" date="2022-04" db="EMBL/GenBank/DDBJ databases">
        <title>Carnegiea gigantea Genome sequencing and assembly v2.</title>
        <authorList>
            <person name="Copetti D."/>
            <person name="Sanderson M.J."/>
            <person name="Burquez A."/>
            <person name="Wojciechowski M.F."/>
        </authorList>
    </citation>
    <scope>NUCLEOTIDE SEQUENCE</scope>
    <source>
        <strain evidence="1">SGP5-SGP5p</strain>
        <tissue evidence="1">Aerial part</tissue>
    </source>
</reference>
<organism evidence="1 2">
    <name type="scientific">Carnegiea gigantea</name>
    <dbReference type="NCBI Taxonomy" id="171969"/>
    <lineage>
        <taxon>Eukaryota</taxon>
        <taxon>Viridiplantae</taxon>
        <taxon>Streptophyta</taxon>
        <taxon>Embryophyta</taxon>
        <taxon>Tracheophyta</taxon>
        <taxon>Spermatophyta</taxon>
        <taxon>Magnoliopsida</taxon>
        <taxon>eudicotyledons</taxon>
        <taxon>Gunneridae</taxon>
        <taxon>Pentapetalae</taxon>
        <taxon>Caryophyllales</taxon>
        <taxon>Cactineae</taxon>
        <taxon>Cactaceae</taxon>
        <taxon>Cactoideae</taxon>
        <taxon>Echinocereeae</taxon>
        <taxon>Carnegiea</taxon>
    </lineage>
</organism>
<dbReference type="EMBL" id="JAKOGI010000053">
    <property type="protein sequence ID" value="KAJ8446537.1"/>
    <property type="molecule type" value="Genomic_DNA"/>
</dbReference>